<protein>
    <submittedName>
        <fullName evidence="3">NAD(P)-dependent dehydrogenase (Short-subunit alcohol dehydrogenase family)</fullName>
    </submittedName>
</protein>
<dbReference type="CDD" id="cd05233">
    <property type="entry name" value="SDR_c"/>
    <property type="match status" value="1"/>
</dbReference>
<comment type="caution">
    <text evidence="3">The sequence shown here is derived from an EMBL/GenBank/DDBJ whole genome shotgun (WGS) entry which is preliminary data.</text>
</comment>
<dbReference type="PRINTS" id="PR00081">
    <property type="entry name" value="GDHRDH"/>
</dbReference>
<name>A0ABT9MSR6_9ACTN</name>
<dbReference type="Gene3D" id="3.40.50.720">
    <property type="entry name" value="NAD(P)-binding Rossmann-like Domain"/>
    <property type="match status" value="1"/>
</dbReference>
<proteinExistence type="inferred from homology"/>
<dbReference type="SUPFAM" id="SSF51735">
    <property type="entry name" value="NAD(P)-binding Rossmann-fold domains"/>
    <property type="match status" value="1"/>
</dbReference>
<dbReference type="RefSeq" id="WP_306829623.1">
    <property type="nucleotide sequence ID" value="NZ_JAUSRA010000001.1"/>
</dbReference>
<dbReference type="PANTHER" id="PTHR43639:SF1">
    <property type="entry name" value="SHORT-CHAIN DEHYDROGENASE_REDUCTASE FAMILY PROTEIN"/>
    <property type="match status" value="1"/>
</dbReference>
<evidence type="ECO:0000313" key="3">
    <source>
        <dbReference type="EMBL" id="MDP9794484.1"/>
    </source>
</evidence>
<sequence length="107" mass="10921">MAHVGVPFGAMYTASKAALEQMTRTWSAEFGPRGVRVVTVAPGITLTEGNMAHAELIAHQTAGIPAGTHVRPDQVAAAVRFVTSPDGAMIQGSVLAVDGGLLGARLG</sequence>
<dbReference type="InterPro" id="IPR036291">
    <property type="entry name" value="NAD(P)-bd_dom_sf"/>
</dbReference>
<gene>
    <name evidence="3" type="ORF">J2S43_002996</name>
</gene>
<dbReference type="Pfam" id="PF13561">
    <property type="entry name" value="adh_short_C2"/>
    <property type="match status" value="1"/>
</dbReference>
<comment type="similarity">
    <text evidence="1">Belongs to the short-chain dehydrogenases/reductases (SDR) family.</text>
</comment>
<organism evidence="3 4">
    <name type="scientific">Catenuloplanes nepalensis</name>
    <dbReference type="NCBI Taxonomy" id="587533"/>
    <lineage>
        <taxon>Bacteria</taxon>
        <taxon>Bacillati</taxon>
        <taxon>Actinomycetota</taxon>
        <taxon>Actinomycetes</taxon>
        <taxon>Micromonosporales</taxon>
        <taxon>Micromonosporaceae</taxon>
        <taxon>Catenuloplanes</taxon>
    </lineage>
</organism>
<evidence type="ECO:0000256" key="1">
    <source>
        <dbReference type="ARBA" id="ARBA00006484"/>
    </source>
</evidence>
<dbReference type="PANTHER" id="PTHR43639">
    <property type="entry name" value="OXIDOREDUCTASE, SHORT-CHAIN DEHYDROGENASE/REDUCTASE FAMILY (AFU_ORTHOLOGUE AFUA_5G02870)"/>
    <property type="match status" value="1"/>
</dbReference>
<reference evidence="3 4" key="1">
    <citation type="submission" date="2023-07" db="EMBL/GenBank/DDBJ databases">
        <title>Sequencing the genomes of 1000 actinobacteria strains.</title>
        <authorList>
            <person name="Klenk H.-P."/>
        </authorList>
    </citation>
    <scope>NUCLEOTIDE SEQUENCE [LARGE SCALE GENOMIC DNA]</scope>
    <source>
        <strain evidence="3 4">DSM 44710</strain>
    </source>
</reference>
<keyword evidence="4" id="KW-1185">Reference proteome</keyword>
<dbReference type="InterPro" id="IPR002347">
    <property type="entry name" value="SDR_fam"/>
</dbReference>
<dbReference type="EMBL" id="JAUSRA010000001">
    <property type="protein sequence ID" value="MDP9794484.1"/>
    <property type="molecule type" value="Genomic_DNA"/>
</dbReference>
<accession>A0ABT9MSR6</accession>
<evidence type="ECO:0000313" key="4">
    <source>
        <dbReference type="Proteomes" id="UP001240984"/>
    </source>
</evidence>
<keyword evidence="2" id="KW-0560">Oxidoreductase</keyword>
<dbReference type="Proteomes" id="UP001240984">
    <property type="component" value="Unassembled WGS sequence"/>
</dbReference>
<evidence type="ECO:0000256" key="2">
    <source>
        <dbReference type="ARBA" id="ARBA00023002"/>
    </source>
</evidence>